<dbReference type="AlphaFoldDB" id="W6QR64"/>
<dbReference type="InterPro" id="IPR027417">
    <property type="entry name" value="P-loop_NTPase"/>
</dbReference>
<dbReference type="EMBL" id="HG792026">
    <property type="protein sequence ID" value="CDM38461.1"/>
    <property type="molecule type" value="Genomic_DNA"/>
</dbReference>
<sequence length="52" mass="6132">MTSVFFNRGLEEAGLDPSRVGVDKLRCFLEEILDTHIQRELPKVRDDIRRLF</sequence>
<dbReference type="Gene3D" id="3.40.50.300">
    <property type="entry name" value="P-loop containing nucleotide triphosphate hydrolases"/>
    <property type="match status" value="1"/>
</dbReference>
<proteinExistence type="predicted"/>
<evidence type="ECO:0000313" key="1">
    <source>
        <dbReference type="EMBL" id="CDM38461.1"/>
    </source>
</evidence>
<name>W6QR64_PENRF</name>
<accession>W6QR64</accession>
<dbReference type="STRING" id="1365484.W6QR64"/>
<evidence type="ECO:0000313" key="2">
    <source>
        <dbReference type="Proteomes" id="UP000030686"/>
    </source>
</evidence>
<dbReference type="OrthoDB" id="4525782at2759"/>
<dbReference type="Proteomes" id="UP000030686">
    <property type="component" value="Unassembled WGS sequence"/>
</dbReference>
<reference evidence="1" key="1">
    <citation type="journal article" date="2014" name="Nat. Commun.">
        <title>Multiple recent horizontal transfers of a large genomic region in cheese making fungi.</title>
        <authorList>
            <person name="Cheeseman K."/>
            <person name="Ropars J."/>
            <person name="Renault P."/>
            <person name="Dupont J."/>
            <person name="Gouzy J."/>
            <person name="Branca A."/>
            <person name="Abraham A.L."/>
            <person name="Ceppi M."/>
            <person name="Conseiller E."/>
            <person name="Debuchy R."/>
            <person name="Malagnac F."/>
            <person name="Goarin A."/>
            <person name="Silar P."/>
            <person name="Lacoste S."/>
            <person name="Sallet E."/>
            <person name="Bensimon A."/>
            <person name="Giraud T."/>
            <person name="Brygoo Y."/>
        </authorList>
    </citation>
    <scope>NUCLEOTIDE SEQUENCE [LARGE SCALE GENOMIC DNA]</scope>
    <source>
        <strain evidence="1">FM164</strain>
    </source>
</reference>
<keyword evidence="2" id="KW-1185">Reference proteome</keyword>
<gene>
    <name evidence="1" type="ORF">PROQFM164_S12g000070</name>
</gene>
<protein>
    <submittedName>
        <fullName evidence="1">Uncharacterized protein</fullName>
    </submittedName>
</protein>
<organism evidence="1 2">
    <name type="scientific">Penicillium roqueforti (strain FM164)</name>
    <dbReference type="NCBI Taxonomy" id="1365484"/>
    <lineage>
        <taxon>Eukaryota</taxon>
        <taxon>Fungi</taxon>
        <taxon>Dikarya</taxon>
        <taxon>Ascomycota</taxon>
        <taxon>Pezizomycotina</taxon>
        <taxon>Eurotiomycetes</taxon>
        <taxon>Eurotiomycetidae</taxon>
        <taxon>Eurotiales</taxon>
        <taxon>Aspergillaceae</taxon>
        <taxon>Penicillium</taxon>
    </lineage>
</organism>